<evidence type="ECO:0000313" key="4">
    <source>
        <dbReference type="Proteomes" id="UP000541185"/>
    </source>
</evidence>
<dbReference type="Pfam" id="PF03401">
    <property type="entry name" value="TctC"/>
    <property type="match status" value="1"/>
</dbReference>
<dbReference type="PANTHER" id="PTHR42928:SF5">
    <property type="entry name" value="BLR1237 PROTEIN"/>
    <property type="match status" value="1"/>
</dbReference>
<feature type="chain" id="PRO_5032603552" evidence="2">
    <location>
        <begin position="25"/>
        <end position="324"/>
    </location>
</feature>
<keyword evidence="4" id="KW-1185">Reference proteome</keyword>
<dbReference type="SUPFAM" id="SSF53850">
    <property type="entry name" value="Periplasmic binding protein-like II"/>
    <property type="match status" value="1"/>
</dbReference>
<name>A0A848H797_9BURK</name>
<accession>A0A848H797</accession>
<dbReference type="Gene3D" id="3.40.190.10">
    <property type="entry name" value="Periplasmic binding protein-like II"/>
    <property type="match status" value="1"/>
</dbReference>
<comment type="similarity">
    <text evidence="1">Belongs to the UPF0065 (bug) family.</text>
</comment>
<dbReference type="PANTHER" id="PTHR42928">
    <property type="entry name" value="TRICARBOXYLATE-BINDING PROTEIN"/>
    <property type="match status" value="1"/>
</dbReference>
<dbReference type="Gene3D" id="3.40.190.150">
    <property type="entry name" value="Bordetella uptake gene, domain 1"/>
    <property type="match status" value="1"/>
</dbReference>
<comment type="caution">
    <text evidence="3">The sequence shown here is derived from an EMBL/GenBank/DDBJ whole genome shotgun (WGS) entry which is preliminary data.</text>
</comment>
<dbReference type="InterPro" id="IPR005064">
    <property type="entry name" value="BUG"/>
</dbReference>
<sequence>MKSLRSLLVLAAACMTFASAPALAQAWPTHPVTLVVPFPPGGGTDIVARIIATKLAPRLGQPVVIDNKPGASTAIGAAAVARAAPDGYTLLLSGSSTYSILPALKPGLPYDPLESFAQVAVVAKAPLVMLTGANSGINSVADLLQRARGDANGLMFGTFGSGSGPHLAGAMLAEATQTRLNPVPYKGGAPMLTALIAGEIPLGFDTVASAAPHVKAGKLRALAVTGELRAALLPEVPTYAEAKIGKASIVSWYAIAAPARTPDAVLTRLNHELAAVMADPEVRKIVTTAGMEPVLLGPDVLREMIRDEMATFKAVAQRAHITID</sequence>
<gene>
    <name evidence="3" type="ORF">HHL11_16615</name>
</gene>
<evidence type="ECO:0000256" key="1">
    <source>
        <dbReference type="ARBA" id="ARBA00006987"/>
    </source>
</evidence>
<proteinExistence type="inferred from homology"/>
<feature type="signal peptide" evidence="2">
    <location>
        <begin position="1"/>
        <end position="24"/>
    </location>
</feature>
<dbReference type="PIRSF" id="PIRSF017082">
    <property type="entry name" value="YflP"/>
    <property type="match status" value="1"/>
</dbReference>
<organism evidence="3 4">
    <name type="scientific">Ramlibacter agri</name>
    <dbReference type="NCBI Taxonomy" id="2728837"/>
    <lineage>
        <taxon>Bacteria</taxon>
        <taxon>Pseudomonadati</taxon>
        <taxon>Pseudomonadota</taxon>
        <taxon>Betaproteobacteria</taxon>
        <taxon>Burkholderiales</taxon>
        <taxon>Comamonadaceae</taxon>
        <taxon>Ramlibacter</taxon>
    </lineage>
</organism>
<dbReference type="RefSeq" id="WP_169419448.1">
    <property type="nucleotide sequence ID" value="NZ_JABBFX010000001.1"/>
</dbReference>
<dbReference type="InterPro" id="IPR042100">
    <property type="entry name" value="Bug_dom1"/>
</dbReference>
<dbReference type="EMBL" id="JABBFX010000001">
    <property type="protein sequence ID" value="NML45379.1"/>
    <property type="molecule type" value="Genomic_DNA"/>
</dbReference>
<evidence type="ECO:0000313" key="3">
    <source>
        <dbReference type="EMBL" id="NML45379.1"/>
    </source>
</evidence>
<keyword evidence="2" id="KW-0732">Signal</keyword>
<evidence type="ECO:0000256" key="2">
    <source>
        <dbReference type="SAM" id="SignalP"/>
    </source>
</evidence>
<dbReference type="Proteomes" id="UP000541185">
    <property type="component" value="Unassembled WGS sequence"/>
</dbReference>
<reference evidence="3 4" key="1">
    <citation type="submission" date="2020-04" db="EMBL/GenBank/DDBJ databases">
        <title>Ramlibacter sp. G-1-2-2 isolated from soil.</title>
        <authorList>
            <person name="Dahal R.H."/>
        </authorList>
    </citation>
    <scope>NUCLEOTIDE SEQUENCE [LARGE SCALE GENOMIC DNA]</scope>
    <source>
        <strain evidence="3 4">G-1-2-2</strain>
    </source>
</reference>
<protein>
    <submittedName>
        <fullName evidence="3">Tripartite tricarboxylate transporter substrate binding protein</fullName>
    </submittedName>
</protein>
<dbReference type="AlphaFoldDB" id="A0A848H797"/>